<dbReference type="Proteomes" id="UP000684084">
    <property type="component" value="Unassembled WGS sequence"/>
</dbReference>
<dbReference type="EMBL" id="CAGKOT010000046">
    <property type="protein sequence ID" value="CAB5382546.1"/>
    <property type="molecule type" value="Genomic_DNA"/>
</dbReference>
<sequence length="77" mass="9395">MENLSLNIWTCGNFGSFRVLRRRLRWVSNSLDVRMMVEDWIFVEFSKFFSGFLFIFYFNEPYFLMKLTNILLFSSIL</sequence>
<evidence type="ECO:0000256" key="1">
    <source>
        <dbReference type="SAM" id="Phobius"/>
    </source>
</evidence>
<dbReference type="EMBL" id="CAGKOT010000046">
    <property type="protein sequence ID" value="CAB5382548.1"/>
    <property type="molecule type" value="Genomic_DNA"/>
</dbReference>
<keyword evidence="1" id="KW-0812">Transmembrane</keyword>
<name>A0A915ZLU3_9GLOM</name>
<organism evidence="2 3">
    <name type="scientific">Rhizophagus irregularis</name>
    <dbReference type="NCBI Taxonomy" id="588596"/>
    <lineage>
        <taxon>Eukaryota</taxon>
        <taxon>Fungi</taxon>
        <taxon>Fungi incertae sedis</taxon>
        <taxon>Mucoromycota</taxon>
        <taxon>Glomeromycotina</taxon>
        <taxon>Glomeromycetes</taxon>
        <taxon>Glomerales</taxon>
        <taxon>Glomeraceae</taxon>
        <taxon>Rhizophagus</taxon>
    </lineage>
</organism>
<evidence type="ECO:0000313" key="3">
    <source>
        <dbReference type="Proteomes" id="UP000684084"/>
    </source>
</evidence>
<proteinExistence type="predicted"/>
<accession>A0A915ZLU3</accession>
<keyword evidence="1" id="KW-0472">Membrane</keyword>
<comment type="caution">
    <text evidence="2">The sequence shown here is derived from an EMBL/GenBank/DDBJ whole genome shotgun (WGS) entry which is preliminary data.</text>
</comment>
<evidence type="ECO:0000313" key="2">
    <source>
        <dbReference type="EMBL" id="CAB5382546.1"/>
    </source>
</evidence>
<dbReference type="VEuPathDB" id="FungiDB:RhiirFUN_024485"/>
<gene>
    <name evidence="2" type="ORF">CHRIB12_LOCUS18023</name>
</gene>
<feature type="transmembrane region" description="Helical" evidence="1">
    <location>
        <begin position="40"/>
        <end position="58"/>
    </location>
</feature>
<dbReference type="AlphaFoldDB" id="A0A915ZLU3"/>
<reference evidence="2" key="1">
    <citation type="submission" date="2020-05" db="EMBL/GenBank/DDBJ databases">
        <authorList>
            <person name="Rincon C."/>
            <person name="Sanders R I."/>
            <person name="Robbins C."/>
            <person name="Chaturvedi A."/>
        </authorList>
    </citation>
    <scope>NUCLEOTIDE SEQUENCE</scope>
    <source>
        <strain evidence="2">CHB12</strain>
    </source>
</reference>
<keyword evidence="1" id="KW-1133">Transmembrane helix</keyword>
<protein>
    <submittedName>
        <fullName evidence="2">Uncharacterized protein</fullName>
    </submittedName>
</protein>